<dbReference type="InterPro" id="IPR013196">
    <property type="entry name" value="HTH_11"/>
</dbReference>
<dbReference type="InterPro" id="IPR036390">
    <property type="entry name" value="WH_DNA-bd_sf"/>
</dbReference>
<sequence>MSPKRKARMGRIIDAMGDGGVKTAGAIAEKECVSVRTIYRYMASLQATGAIRGEIGVGYMLRKARSQANGR</sequence>
<name>H0HQZ8_9HYPH</name>
<dbReference type="Pfam" id="PF08279">
    <property type="entry name" value="HTH_11"/>
    <property type="match status" value="1"/>
</dbReference>
<reference evidence="2 3" key="1">
    <citation type="journal article" date="2012" name="J. Bacteriol.">
        <title>Draft Genome Sequence of Mesorhizobium alhagi CCNWXJ12-2T, a Novel Salt-Resistant Species Isolated from the Desert of Northwestern China.</title>
        <authorList>
            <person name="Zhou M."/>
            <person name="Chen W."/>
            <person name="Chen H."/>
            <person name="Wei G."/>
        </authorList>
    </citation>
    <scope>NUCLEOTIDE SEQUENCE [LARGE SCALE GENOMIC DNA]</scope>
    <source>
        <strain evidence="2 3">CCNWXJ12-2</strain>
    </source>
</reference>
<organism evidence="2 3">
    <name type="scientific">Mesorhizobium alhagi CCNWXJ12-2</name>
    <dbReference type="NCBI Taxonomy" id="1107882"/>
    <lineage>
        <taxon>Bacteria</taxon>
        <taxon>Pseudomonadati</taxon>
        <taxon>Pseudomonadota</taxon>
        <taxon>Alphaproteobacteria</taxon>
        <taxon>Hyphomicrobiales</taxon>
        <taxon>Phyllobacteriaceae</taxon>
        <taxon>Allomesorhizobium</taxon>
    </lineage>
</organism>
<dbReference type="EMBL" id="AHAM01000097">
    <property type="protein sequence ID" value="EHK56860.1"/>
    <property type="molecule type" value="Genomic_DNA"/>
</dbReference>
<evidence type="ECO:0000313" key="3">
    <source>
        <dbReference type="Proteomes" id="UP000003250"/>
    </source>
</evidence>
<evidence type="ECO:0000313" key="2">
    <source>
        <dbReference type="EMBL" id="EHK56860.1"/>
    </source>
</evidence>
<proteinExistence type="predicted"/>
<feature type="domain" description="Helix-turn-helix type 11" evidence="1">
    <location>
        <begin position="23"/>
        <end position="59"/>
    </location>
</feature>
<accession>H0HQZ8</accession>
<evidence type="ECO:0000259" key="1">
    <source>
        <dbReference type="Pfam" id="PF08279"/>
    </source>
</evidence>
<dbReference type="Proteomes" id="UP000003250">
    <property type="component" value="Unassembled WGS sequence"/>
</dbReference>
<keyword evidence="3" id="KW-1185">Reference proteome</keyword>
<protein>
    <recommendedName>
        <fullName evidence="1">Helix-turn-helix type 11 domain-containing protein</fullName>
    </recommendedName>
</protein>
<dbReference type="PATRIC" id="fig|1107882.3.peg.2529"/>
<dbReference type="RefSeq" id="WP_008836208.1">
    <property type="nucleotide sequence ID" value="NZ_AHAM01000097.1"/>
</dbReference>
<gene>
    <name evidence="2" type="ORF">MAXJ12_12902</name>
</gene>
<dbReference type="AlphaFoldDB" id="H0HQZ8"/>
<dbReference type="InterPro" id="IPR036388">
    <property type="entry name" value="WH-like_DNA-bd_sf"/>
</dbReference>
<dbReference type="SUPFAM" id="SSF46785">
    <property type="entry name" value="Winged helix' DNA-binding domain"/>
    <property type="match status" value="1"/>
</dbReference>
<dbReference type="Gene3D" id="1.10.10.10">
    <property type="entry name" value="Winged helix-like DNA-binding domain superfamily/Winged helix DNA-binding domain"/>
    <property type="match status" value="1"/>
</dbReference>